<dbReference type="RefSeq" id="XP_037153651.1">
    <property type="nucleotide sequence ID" value="XM_037300834.1"/>
</dbReference>
<comment type="caution">
    <text evidence="3">The sequence shown here is derived from an EMBL/GenBank/DDBJ whole genome shotgun (WGS) entry which is preliminary data.</text>
</comment>
<dbReference type="PANTHER" id="PTHR43546">
    <property type="entry name" value="UPF0173 METAL-DEPENDENT HYDROLASE MJ1163-RELATED"/>
    <property type="match status" value="1"/>
</dbReference>
<feature type="domain" description="Metallo-beta-lactamase" evidence="2">
    <location>
        <begin position="89"/>
        <end position="300"/>
    </location>
</feature>
<dbReference type="Proteomes" id="UP000593566">
    <property type="component" value="Unassembled WGS sequence"/>
</dbReference>
<dbReference type="EMBL" id="JACCJB010000008">
    <property type="protein sequence ID" value="KAF6224784.1"/>
    <property type="molecule type" value="Genomic_DNA"/>
</dbReference>
<evidence type="ECO:0000313" key="3">
    <source>
        <dbReference type="EMBL" id="KAF6224784.1"/>
    </source>
</evidence>
<evidence type="ECO:0000313" key="4">
    <source>
        <dbReference type="Proteomes" id="UP000593566"/>
    </source>
</evidence>
<dbReference type="AlphaFoldDB" id="A0A8H6CK74"/>
<evidence type="ECO:0000256" key="1">
    <source>
        <dbReference type="SAM" id="MobiDB-lite"/>
    </source>
</evidence>
<evidence type="ECO:0000259" key="2">
    <source>
        <dbReference type="Pfam" id="PF12706"/>
    </source>
</evidence>
<feature type="region of interest" description="Disordered" evidence="1">
    <location>
        <begin position="1"/>
        <end position="27"/>
    </location>
</feature>
<proteinExistence type="predicted"/>
<accession>A0A8H6CK74</accession>
<dbReference type="SUPFAM" id="SSF56281">
    <property type="entry name" value="Metallo-hydrolase/oxidoreductase"/>
    <property type="match status" value="1"/>
</dbReference>
<dbReference type="PANTHER" id="PTHR43546:SF7">
    <property type="entry name" value="METALLO-BETA-LACTAMASE DOMAIN-CONTAINING PROTEIN"/>
    <property type="match status" value="1"/>
</dbReference>
<gene>
    <name evidence="3" type="ORF">HO133_009978</name>
</gene>
<feature type="compositionally biased region" description="Basic and acidic residues" evidence="1">
    <location>
        <begin position="1"/>
        <end position="10"/>
    </location>
</feature>
<dbReference type="Pfam" id="PF12706">
    <property type="entry name" value="Lactamase_B_2"/>
    <property type="match status" value="1"/>
</dbReference>
<name>A0A8H6CK74_9LECA</name>
<sequence length="341" mass="36936">MKHLTLDPDHTLPATRDFPTAATVPDALPDARETKVHPSDAGGENARLLFVGTATTILYVSLVELWVVLGGREGDNFLHAGDHVHLGPGVTGTRRTNPAVDLHDLPRIDLICLSHYHADHFDQHVEASLRRDLPIITTPHAKSHLASASKDPGEAFTAVHDLDFFDECLVGIAGKEAAIKVTGMPGKHVPPGPGGVAGKMNDLLGAVPPTNGWMLELGHGSSESAFRPGYRIYVSGDTLLVPELAEIPTRYPHVDLMLVHLGGTTIPSPSVPLLMVTMDAEQGVKLVQMIGPDLTIPIHYDDYDVFLSPLSDFKKAMEEAGLGDKVVYLDRKDAYRFRVKD</sequence>
<dbReference type="InterPro" id="IPR050114">
    <property type="entry name" value="UPF0173_UPF0282_UlaG_hydrolase"/>
</dbReference>
<organism evidence="3 4">
    <name type="scientific">Letharia lupina</name>
    <dbReference type="NCBI Taxonomy" id="560253"/>
    <lineage>
        <taxon>Eukaryota</taxon>
        <taxon>Fungi</taxon>
        <taxon>Dikarya</taxon>
        <taxon>Ascomycota</taxon>
        <taxon>Pezizomycotina</taxon>
        <taxon>Lecanoromycetes</taxon>
        <taxon>OSLEUM clade</taxon>
        <taxon>Lecanoromycetidae</taxon>
        <taxon>Lecanorales</taxon>
        <taxon>Lecanorineae</taxon>
        <taxon>Parmeliaceae</taxon>
        <taxon>Letharia</taxon>
    </lineage>
</organism>
<reference evidence="3 4" key="1">
    <citation type="journal article" date="2020" name="Genomics">
        <title>Complete, high-quality genomes from long-read metagenomic sequencing of two wolf lichen thalli reveals enigmatic genome architecture.</title>
        <authorList>
            <person name="McKenzie S.K."/>
            <person name="Walston R.F."/>
            <person name="Allen J.L."/>
        </authorList>
    </citation>
    <scope>NUCLEOTIDE SEQUENCE [LARGE SCALE GENOMIC DNA]</scope>
    <source>
        <strain evidence="3">WasteWater1</strain>
    </source>
</reference>
<dbReference type="GeneID" id="59338370"/>
<dbReference type="InterPro" id="IPR036866">
    <property type="entry name" value="RibonucZ/Hydroxyglut_hydro"/>
</dbReference>
<dbReference type="Gene3D" id="3.60.15.10">
    <property type="entry name" value="Ribonuclease Z/Hydroxyacylglutathione hydrolase-like"/>
    <property type="match status" value="1"/>
</dbReference>
<keyword evidence="4" id="KW-1185">Reference proteome</keyword>
<protein>
    <recommendedName>
        <fullName evidence="2">Metallo-beta-lactamase domain-containing protein</fullName>
    </recommendedName>
</protein>
<dbReference type="InterPro" id="IPR001279">
    <property type="entry name" value="Metallo-B-lactamas"/>
</dbReference>